<organism evidence="6 7">
    <name type="scientific">Actinoplanes auranticolor</name>
    <dbReference type="NCBI Taxonomy" id="47988"/>
    <lineage>
        <taxon>Bacteria</taxon>
        <taxon>Bacillati</taxon>
        <taxon>Actinomycetota</taxon>
        <taxon>Actinomycetes</taxon>
        <taxon>Micromonosporales</taxon>
        <taxon>Micromonosporaceae</taxon>
        <taxon>Actinoplanes</taxon>
    </lineage>
</organism>
<dbReference type="GO" id="GO:0003700">
    <property type="term" value="F:DNA-binding transcription factor activity"/>
    <property type="evidence" value="ECO:0007669"/>
    <property type="project" value="TreeGrafter"/>
</dbReference>
<dbReference type="Proteomes" id="UP000681340">
    <property type="component" value="Unassembled WGS sequence"/>
</dbReference>
<dbReference type="PROSITE" id="PS50977">
    <property type="entry name" value="HTH_TETR_2"/>
    <property type="match status" value="1"/>
</dbReference>
<evidence type="ECO:0000313" key="6">
    <source>
        <dbReference type="EMBL" id="GIM64799.1"/>
    </source>
</evidence>
<dbReference type="InterPro" id="IPR050109">
    <property type="entry name" value="HTH-type_TetR-like_transc_reg"/>
</dbReference>
<evidence type="ECO:0000259" key="5">
    <source>
        <dbReference type="PROSITE" id="PS50977"/>
    </source>
</evidence>
<name>A0A919S614_9ACTN</name>
<dbReference type="PANTHER" id="PTHR30055:SF238">
    <property type="entry name" value="MYCOFACTOCIN BIOSYNTHESIS TRANSCRIPTIONAL REGULATOR MFTR-RELATED"/>
    <property type="match status" value="1"/>
</dbReference>
<evidence type="ECO:0000256" key="3">
    <source>
        <dbReference type="ARBA" id="ARBA00023163"/>
    </source>
</evidence>
<comment type="caution">
    <text evidence="6">The sequence shown here is derived from an EMBL/GenBank/DDBJ whole genome shotgun (WGS) entry which is preliminary data.</text>
</comment>
<dbReference type="GO" id="GO:0000976">
    <property type="term" value="F:transcription cis-regulatory region binding"/>
    <property type="evidence" value="ECO:0007669"/>
    <property type="project" value="TreeGrafter"/>
</dbReference>
<keyword evidence="1" id="KW-0805">Transcription regulation</keyword>
<evidence type="ECO:0000256" key="4">
    <source>
        <dbReference type="PROSITE-ProRule" id="PRU00335"/>
    </source>
</evidence>
<evidence type="ECO:0000313" key="7">
    <source>
        <dbReference type="Proteomes" id="UP000681340"/>
    </source>
</evidence>
<accession>A0A919S614</accession>
<keyword evidence="3" id="KW-0804">Transcription</keyword>
<dbReference type="InterPro" id="IPR023772">
    <property type="entry name" value="DNA-bd_HTH_TetR-type_CS"/>
</dbReference>
<feature type="domain" description="HTH tetR-type" evidence="5">
    <location>
        <begin position="13"/>
        <end position="73"/>
    </location>
</feature>
<dbReference type="Pfam" id="PF00440">
    <property type="entry name" value="TetR_N"/>
    <property type="match status" value="1"/>
</dbReference>
<feature type="DNA-binding region" description="H-T-H motif" evidence="4">
    <location>
        <begin position="36"/>
        <end position="55"/>
    </location>
</feature>
<evidence type="ECO:0000256" key="2">
    <source>
        <dbReference type="ARBA" id="ARBA00023125"/>
    </source>
</evidence>
<dbReference type="PROSITE" id="PS01081">
    <property type="entry name" value="HTH_TETR_1"/>
    <property type="match status" value="1"/>
</dbReference>
<keyword evidence="2 4" id="KW-0238">DNA-binding</keyword>
<evidence type="ECO:0000256" key="1">
    <source>
        <dbReference type="ARBA" id="ARBA00023015"/>
    </source>
</evidence>
<dbReference type="AlphaFoldDB" id="A0A919S614"/>
<dbReference type="Gene3D" id="1.10.10.60">
    <property type="entry name" value="Homeodomain-like"/>
    <property type="match status" value="1"/>
</dbReference>
<dbReference type="InterPro" id="IPR009057">
    <property type="entry name" value="Homeodomain-like_sf"/>
</dbReference>
<dbReference type="PRINTS" id="PR00455">
    <property type="entry name" value="HTHTETR"/>
</dbReference>
<sequence length="196" mass="21743">MVVASPVRERKKRETWRLVHAAALRLMTERGFDAVSIDDIVAAAGISRRTFFNYFAGKESVVFDPDPDDPALWAALLTERPAGEPLWVSLREVLIGYTTAAADRMLLQRRVRLASPELAGCSRELADQFWVAARDWAADRSGLDELHLDLTVNAARTVLNTSCPHWDADTGITGLHELIRAGFAFVTPSLPERITS</sequence>
<dbReference type="RefSeq" id="WP_212987357.1">
    <property type="nucleotide sequence ID" value="NZ_BAABEA010000003.1"/>
</dbReference>
<proteinExistence type="predicted"/>
<reference evidence="6" key="1">
    <citation type="submission" date="2021-03" db="EMBL/GenBank/DDBJ databases">
        <title>Whole genome shotgun sequence of Actinoplanes auranticolor NBRC 12245.</title>
        <authorList>
            <person name="Komaki H."/>
            <person name="Tamura T."/>
        </authorList>
    </citation>
    <scope>NUCLEOTIDE SEQUENCE</scope>
    <source>
        <strain evidence="6">NBRC 12245</strain>
    </source>
</reference>
<keyword evidence="7" id="KW-1185">Reference proteome</keyword>
<dbReference type="SUPFAM" id="SSF46689">
    <property type="entry name" value="Homeodomain-like"/>
    <property type="match status" value="1"/>
</dbReference>
<dbReference type="PANTHER" id="PTHR30055">
    <property type="entry name" value="HTH-TYPE TRANSCRIPTIONAL REGULATOR RUTR"/>
    <property type="match status" value="1"/>
</dbReference>
<protein>
    <submittedName>
        <fullName evidence="6">TetR family transcriptional regulator</fullName>
    </submittedName>
</protein>
<dbReference type="InterPro" id="IPR001647">
    <property type="entry name" value="HTH_TetR"/>
</dbReference>
<dbReference type="Gene3D" id="1.10.357.10">
    <property type="entry name" value="Tetracycline Repressor, domain 2"/>
    <property type="match status" value="1"/>
</dbReference>
<dbReference type="EMBL" id="BOQL01000014">
    <property type="protein sequence ID" value="GIM64799.1"/>
    <property type="molecule type" value="Genomic_DNA"/>
</dbReference>
<gene>
    <name evidence="6" type="ORF">Aau02nite_12750</name>
</gene>